<dbReference type="GeneID" id="54474500"/>
<evidence type="ECO:0000313" key="5">
    <source>
        <dbReference type="EMBL" id="KAF2483102.1"/>
    </source>
</evidence>
<dbReference type="GO" id="GO:0016787">
    <property type="term" value="F:hydrolase activity"/>
    <property type="evidence" value="ECO:0007669"/>
    <property type="project" value="UniProtKB-KW"/>
</dbReference>
<keyword evidence="1 5" id="KW-0378">Hydrolase</keyword>
<sequence length="356" mass="39603">MPFEEHFVQYENGQKTIFYLASGPEKGPLLIFVHGWPDISLLWSHQLECFASLGFRVVAPDLPGHGRSTANRVFEDYSQEKIVLSMKAVLADTGRSDAIWIAHDWGCGTIGTLCATSPAMVRGAVFMAVPYRTIEMGLQELLTTVNRDIYPADKYPFGQWSYQVHYQRAFESITAFYDSEPEGWLKLCHRPGDAGNLYLPSHTARTAEDGGPGGGPSKLPKPPAATSIPQSLLDGDKLAAYGEAFKKTGFYGTNALYMNHDRNREYNTTQAVNNARLDFPVLFIEAKYDTVCAVHTTSIAEQQRKLCSSLTEVIVEAGHWLQLEKPHEVNAALAKWLVNHLGDHWPSPTVSLERSI</sequence>
<comment type="similarity">
    <text evidence="2">Belongs to the AB hydrolase superfamily. Epoxide hydrolase family.</text>
</comment>
<dbReference type="PRINTS" id="PR00412">
    <property type="entry name" value="EPOXHYDRLASE"/>
</dbReference>
<feature type="region of interest" description="Disordered" evidence="3">
    <location>
        <begin position="199"/>
        <end position="226"/>
    </location>
</feature>
<dbReference type="InterPro" id="IPR029058">
    <property type="entry name" value="AB_hydrolase_fold"/>
</dbReference>
<dbReference type="PANTHER" id="PTHR43329">
    <property type="entry name" value="EPOXIDE HYDROLASE"/>
    <property type="match status" value="1"/>
</dbReference>
<dbReference type="InterPro" id="IPR000073">
    <property type="entry name" value="AB_hydrolase_1"/>
</dbReference>
<dbReference type="Proteomes" id="UP000799767">
    <property type="component" value="Unassembled WGS sequence"/>
</dbReference>
<protein>
    <submittedName>
        <fullName evidence="5">Alpha/Beta hydrolase protein</fullName>
    </submittedName>
</protein>
<dbReference type="InterPro" id="IPR000639">
    <property type="entry name" value="Epox_hydrolase-like"/>
</dbReference>
<dbReference type="AlphaFoldDB" id="A0A6A6PSZ7"/>
<dbReference type="Pfam" id="PF00561">
    <property type="entry name" value="Abhydrolase_1"/>
    <property type="match status" value="1"/>
</dbReference>
<accession>A0A6A6PSZ7</accession>
<evidence type="ECO:0000256" key="3">
    <source>
        <dbReference type="SAM" id="MobiDB-lite"/>
    </source>
</evidence>
<dbReference type="SUPFAM" id="SSF53474">
    <property type="entry name" value="alpha/beta-Hydrolases"/>
    <property type="match status" value="1"/>
</dbReference>
<name>A0A6A6PSZ7_9PEZI</name>
<evidence type="ECO:0000256" key="2">
    <source>
        <dbReference type="ARBA" id="ARBA00038334"/>
    </source>
</evidence>
<dbReference type="OrthoDB" id="408373at2759"/>
<dbReference type="Gene3D" id="3.40.50.1820">
    <property type="entry name" value="alpha/beta hydrolase"/>
    <property type="match status" value="1"/>
</dbReference>
<proteinExistence type="inferred from homology"/>
<gene>
    <name evidence="5" type="ORF">BDY17DRAFT_296772</name>
</gene>
<feature type="domain" description="AB hydrolase-1" evidence="4">
    <location>
        <begin position="28"/>
        <end position="326"/>
    </location>
</feature>
<organism evidence="5 6">
    <name type="scientific">Neohortaea acidophila</name>
    <dbReference type="NCBI Taxonomy" id="245834"/>
    <lineage>
        <taxon>Eukaryota</taxon>
        <taxon>Fungi</taxon>
        <taxon>Dikarya</taxon>
        <taxon>Ascomycota</taxon>
        <taxon>Pezizomycotina</taxon>
        <taxon>Dothideomycetes</taxon>
        <taxon>Dothideomycetidae</taxon>
        <taxon>Mycosphaerellales</taxon>
        <taxon>Teratosphaeriaceae</taxon>
        <taxon>Neohortaea</taxon>
    </lineage>
</organism>
<keyword evidence="6" id="KW-1185">Reference proteome</keyword>
<reference evidence="5" key="1">
    <citation type="journal article" date="2020" name="Stud. Mycol.">
        <title>101 Dothideomycetes genomes: a test case for predicting lifestyles and emergence of pathogens.</title>
        <authorList>
            <person name="Haridas S."/>
            <person name="Albert R."/>
            <person name="Binder M."/>
            <person name="Bloem J."/>
            <person name="Labutti K."/>
            <person name="Salamov A."/>
            <person name="Andreopoulos B."/>
            <person name="Baker S."/>
            <person name="Barry K."/>
            <person name="Bills G."/>
            <person name="Bluhm B."/>
            <person name="Cannon C."/>
            <person name="Castanera R."/>
            <person name="Culley D."/>
            <person name="Daum C."/>
            <person name="Ezra D."/>
            <person name="Gonzalez J."/>
            <person name="Henrissat B."/>
            <person name="Kuo A."/>
            <person name="Liang C."/>
            <person name="Lipzen A."/>
            <person name="Lutzoni F."/>
            <person name="Magnuson J."/>
            <person name="Mondo S."/>
            <person name="Nolan M."/>
            <person name="Ohm R."/>
            <person name="Pangilinan J."/>
            <person name="Park H.-J."/>
            <person name="Ramirez L."/>
            <person name="Alfaro M."/>
            <person name="Sun H."/>
            <person name="Tritt A."/>
            <person name="Yoshinaga Y."/>
            <person name="Zwiers L.-H."/>
            <person name="Turgeon B."/>
            <person name="Goodwin S."/>
            <person name="Spatafora J."/>
            <person name="Crous P."/>
            <person name="Grigoriev I."/>
        </authorList>
    </citation>
    <scope>NUCLEOTIDE SEQUENCE</scope>
    <source>
        <strain evidence="5">CBS 113389</strain>
    </source>
</reference>
<evidence type="ECO:0000313" key="6">
    <source>
        <dbReference type="Proteomes" id="UP000799767"/>
    </source>
</evidence>
<evidence type="ECO:0000259" key="4">
    <source>
        <dbReference type="Pfam" id="PF00561"/>
    </source>
</evidence>
<dbReference type="EMBL" id="MU001635">
    <property type="protein sequence ID" value="KAF2483102.1"/>
    <property type="molecule type" value="Genomic_DNA"/>
</dbReference>
<evidence type="ECO:0000256" key="1">
    <source>
        <dbReference type="ARBA" id="ARBA00022801"/>
    </source>
</evidence>
<dbReference type="RefSeq" id="XP_033589672.1">
    <property type="nucleotide sequence ID" value="XM_033733498.1"/>
</dbReference>